<dbReference type="Gene3D" id="3.40.50.200">
    <property type="entry name" value="Peptidase S8/S53 domain"/>
    <property type="match status" value="1"/>
</dbReference>
<feature type="binding site" evidence="15">
    <location>
        <position position="516"/>
    </location>
    <ligand>
        <name>Ca(2+)</name>
        <dbReference type="ChEBI" id="CHEBI:29108"/>
    </ligand>
</feature>
<feature type="signal peptide" evidence="16">
    <location>
        <begin position="1"/>
        <end position="16"/>
    </location>
</feature>
<keyword evidence="5" id="KW-0964">Secreted</keyword>
<dbReference type="GO" id="GO:0006508">
    <property type="term" value="P:proteolysis"/>
    <property type="evidence" value="ECO:0007669"/>
    <property type="project" value="UniProtKB-KW"/>
</dbReference>
<dbReference type="Proteomes" id="UP000077266">
    <property type="component" value="Unassembled WGS sequence"/>
</dbReference>
<evidence type="ECO:0000256" key="4">
    <source>
        <dbReference type="ARBA" id="ARBA00012462"/>
    </source>
</evidence>
<keyword evidence="9 15" id="KW-0378">Hydrolase</keyword>
<organism evidence="18 19">
    <name type="scientific">Exidia glandulosa HHB12029</name>
    <dbReference type="NCBI Taxonomy" id="1314781"/>
    <lineage>
        <taxon>Eukaryota</taxon>
        <taxon>Fungi</taxon>
        <taxon>Dikarya</taxon>
        <taxon>Basidiomycota</taxon>
        <taxon>Agaricomycotina</taxon>
        <taxon>Agaricomycetes</taxon>
        <taxon>Auriculariales</taxon>
        <taxon>Exidiaceae</taxon>
        <taxon>Exidia</taxon>
    </lineage>
</organism>
<evidence type="ECO:0000256" key="16">
    <source>
        <dbReference type="SAM" id="SignalP"/>
    </source>
</evidence>
<dbReference type="CDD" id="cd11377">
    <property type="entry name" value="Pro-peptidase_S53"/>
    <property type="match status" value="1"/>
</dbReference>
<evidence type="ECO:0000256" key="2">
    <source>
        <dbReference type="ARBA" id="ARBA00002451"/>
    </source>
</evidence>
<evidence type="ECO:0000256" key="10">
    <source>
        <dbReference type="ARBA" id="ARBA00022825"/>
    </source>
</evidence>
<dbReference type="PANTHER" id="PTHR14218">
    <property type="entry name" value="PROTEASE S8 TRIPEPTIDYL PEPTIDASE I CLN2"/>
    <property type="match status" value="1"/>
</dbReference>
<feature type="chain" id="PRO_5007862641" description="tripeptidyl-peptidase II" evidence="16">
    <location>
        <begin position="17"/>
        <end position="557"/>
    </location>
</feature>
<dbReference type="GO" id="GO:0008240">
    <property type="term" value="F:tripeptidyl-peptidase activity"/>
    <property type="evidence" value="ECO:0007669"/>
    <property type="project" value="UniProtKB-EC"/>
</dbReference>
<gene>
    <name evidence="18" type="ORF">EXIGLDRAFT_605413</name>
</gene>
<evidence type="ECO:0000256" key="3">
    <source>
        <dbReference type="ARBA" id="ARBA00004239"/>
    </source>
</evidence>
<feature type="binding site" evidence="15">
    <location>
        <position position="537"/>
    </location>
    <ligand>
        <name>Ca(2+)</name>
        <dbReference type="ChEBI" id="CHEBI:29108"/>
    </ligand>
</feature>
<feature type="binding site" evidence="15">
    <location>
        <position position="535"/>
    </location>
    <ligand>
        <name>Ca(2+)</name>
        <dbReference type="ChEBI" id="CHEBI:29108"/>
    </ligand>
</feature>
<evidence type="ECO:0000256" key="15">
    <source>
        <dbReference type="PROSITE-ProRule" id="PRU01032"/>
    </source>
</evidence>
<protein>
    <recommendedName>
        <fullName evidence="4">tripeptidyl-peptidase II</fullName>
        <ecNumber evidence="4">3.4.14.10</ecNumber>
    </recommendedName>
</protein>
<dbReference type="FunFam" id="3.40.50.200:FF:000015">
    <property type="entry name" value="Tripeptidyl peptidase A"/>
    <property type="match status" value="1"/>
</dbReference>
<name>A0A165MU99_EXIGL</name>
<dbReference type="PROSITE" id="PS51695">
    <property type="entry name" value="SEDOLISIN"/>
    <property type="match status" value="1"/>
</dbReference>
<dbReference type="InterPro" id="IPR015366">
    <property type="entry name" value="S53_propep"/>
</dbReference>
<dbReference type="STRING" id="1314781.A0A165MU99"/>
<keyword evidence="10 15" id="KW-0720">Serine protease</keyword>
<keyword evidence="13" id="KW-0865">Zymogen</keyword>
<keyword evidence="14" id="KW-0325">Glycoprotein</keyword>
<evidence type="ECO:0000256" key="11">
    <source>
        <dbReference type="ARBA" id="ARBA00022837"/>
    </source>
</evidence>
<feature type="active site" description="Charge relay system" evidence="15">
    <location>
        <position position="275"/>
    </location>
</feature>
<comment type="cofactor">
    <cofactor evidence="15">
        <name>Ca(2+)</name>
        <dbReference type="ChEBI" id="CHEBI:29108"/>
    </cofactor>
    <text evidence="15">Binds 1 Ca(2+) ion per subunit.</text>
</comment>
<accession>A0A165MU99</accession>
<dbReference type="InterPro" id="IPR030400">
    <property type="entry name" value="Sedolisin_dom"/>
</dbReference>
<evidence type="ECO:0000256" key="6">
    <source>
        <dbReference type="ARBA" id="ARBA00022670"/>
    </source>
</evidence>
<evidence type="ECO:0000256" key="1">
    <source>
        <dbReference type="ARBA" id="ARBA00001910"/>
    </source>
</evidence>
<comment type="catalytic activity">
    <reaction evidence="1">
        <text>Release of an N-terminal tripeptide from a polypeptide.</text>
        <dbReference type="EC" id="3.4.14.10"/>
    </reaction>
</comment>
<evidence type="ECO:0000256" key="5">
    <source>
        <dbReference type="ARBA" id="ARBA00022525"/>
    </source>
</evidence>
<evidence type="ECO:0000256" key="9">
    <source>
        <dbReference type="ARBA" id="ARBA00022801"/>
    </source>
</evidence>
<evidence type="ECO:0000256" key="7">
    <source>
        <dbReference type="ARBA" id="ARBA00022723"/>
    </source>
</evidence>
<proteinExistence type="predicted"/>
<evidence type="ECO:0000256" key="8">
    <source>
        <dbReference type="ARBA" id="ARBA00022729"/>
    </source>
</evidence>
<dbReference type="OrthoDB" id="409122at2759"/>
<comment type="subcellular location">
    <subcellularLocation>
        <location evidence="3">Secreted</location>
        <location evidence="3">Extracellular space</location>
    </subcellularLocation>
</comment>
<dbReference type="GO" id="GO:0005576">
    <property type="term" value="C:extracellular region"/>
    <property type="evidence" value="ECO:0007669"/>
    <property type="project" value="UniProtKB-SubCell"/>
</dbReference>
<dbReference type="InterPro" id="IPR050819">
    <property type="entry name" value="Tripeptidyl-peptidase_I"/>
</dbReference>
<evidence type="ECO:0000313" key="19">
    <source>
        <dbReference type="Proteomes" id="UP000077266"/>
    </source>
</evidence>
<dbReference type="InterPro" id="IPR036852">
    <property type="entry name" value="Peptidase_S8/S53_dom_sf"/>
</dbReference>
<comment type="function">
    <text evidence="2">Secreted tripeptidyl-peptidase which degrades proteins at acidic pHs and is involved in virulence.</text>
</comment>
<keyword evidence="12" id="KW-0843">Virulence</keyword>
<dbReference type="GO" id="GO:0046872">
    <property type="term" value="F:metal ion binding"/>
    <property type="evidence" value="ECO:0007669"/>
    <property type="project" value="UniProtKB-UniRule"/>
</dbReference>
<feature type="binding site" evidence="15">
    <location>
        <position position="517"/>
    </location>
    <ligand>
        <name>Ca(2+)</name>
        <dbReference type="ChEBI" id="CHEBI:29108"/>
    </ligand>
</feature>
<dbReference type="PANTHER" id="PTHR14218:SF10">
    <property type="entry name" value="PEPTIDASE S53 DOMAIN-CONTAINING PROTEIN"/>
    <property type="match status" value="1"/>
</dbReference>
<evidence type="ECO:0000259" key="17">
    <source>
        <dbReference type="PROSITE" id="PS51695"/>
    </source>
</evidence>
<dbReference type="Pfam" id="PF09286">
    <property type="entry name" value="Pro-kuma_activ"/>
    <property type="match status" value="1"/>
</dbReference>
<dbReference type="SUPFAM" id="SSF52743">
    <property type="entry name" value="Subtilisin-like"/>
    <property type="match status" value="1"/>
</dbReference>
<keyword evidence="7 15" id="KW-0479">Metal-binding</keyword>
<feature type="active site" description="Charge relay system" evidence="15">
    <location>
        <position position="473"/>
    </location>
</feature>
<feature type="domain" description="Peptidase S53" evidence="17">
    <location>
        <begin position="201"/>
        <end position="557"/>
    </location>
</feature>
<dbReference type="InParanoid" id="A0A165MU99"/>
<dbReference type="AlphaFoldDB" id="A0A165MU99"/>
<dbReference type="InterPro" id="IPR000209">
    <property type="entry name" value="Peptidase_S8/S53_dom"/>
</dbReference>
<keyword evidence="11 15" id="KW-0106">Calcium</keyword>
<keyword evidence="19" id="KW-1185">Reference proteome</keyword>
<feature type="active site" description="Charge relay system" evidence="15">
    <location>
        <position position="279"/>
    </location>
</feature>
<dbReference type="EC" id="3.4.14.10" evidence="4"/>
<evidence type="ECO:0000256" key="13">
    <source>
        <dbReference type="ARBA" id="ARBA00023145"/>
    </source>
</evidence>
<sequence length="557" mass="58081">MFSLLALSLVASLAVAKPTMVVHERIQAAPIGFTTMRSADPSTMLNMRIALKQNDMVGLEDALMAVSDPASALYGQHLTKEQVEAFVRPKPETVAAVNAFLAENGINATSISPAGDWLAFSIPVSKANDLFEADFTVFSHAETGTSAVRTLAYSVPAELRNAIDLVHPTITFPNPIGLKPSFSAPLPTVGKRQIPASCNTTITPACLQALYGIPTTRATQSTNILGVSVIEQFANQADLTQFLRAFRADNANATFATQLLDGGSNPQTRSQAGIEANLDIQYTVGLATGVPTTFISVGENFKDGNLEGFLDIINALLAENNPPKVLTTSYGQNENTISRQLATQLCNAYMQLGARGTSILFASGDGGVAGSQTTRCTTFLPTFPSGCPFMTSVGATQGVNPERAASFSSGGFSNFFAIPSYQAAAVSAFKTRLGSTNAGKFNTTGRGFPDVAAQGVNFQIVLDTQTGGVSGTSCSSPMFASIVSLVNDRLIAAGKPSLGFLNPFLYSAAGTATLTDVTAGNNPGCNTNGFTATTGWDPVTGLGTPNFARLLAAAMAL</sequence>
<keyword evidence="6 15" id="KW-0645">Protease</keyword>
<evidence type="ECO:0000256" key="12">
    <source>
        <dbReference type="ARBA" id="ARBA00023026"/>
    </source>
</evidence>
<dbReference type="SUPFAM" id="SSF54897">
    <property type="entry name" value="Protease propeptides/inhibitors"/>
    <property type="match status" value="1"/>
</dbReference>
<dbReference type="GO" id="GO:0004252">
    <property type="term" value="F:serine-type endopeptidase activity"/>
    <property type="evidence" value="ECO:0007669"/>
    <property type="project" value="UniProtKB-UniRule"/>
</dbReference>
<dbReference type="EMBL" id="KV425907">
    <property type="protein sequence ID" value="KZV99767.1"/>
    <property type="molecule type" value="Genomic_DNA"/>
</dbReference>
<dbReference type="Pfam" id="PF00082">
    <property type="entry name" value="Peptidase_S8"/>
    <property type="match status" value="1"/>
</dbReference>
<dbReference type="CDD" id="cd04056">
    <property type="entry name" value="Peptidases_S53"/>
    <property type="match status" value="1"/>
</dbReference>
<dbReference type="SMART" id="SM00944">
    <property type="entry name" value="Pro-kuma_activ"/>
    <property type="match status" value="1"/>
</dbReference>
<reference evidence="18 19" key="1">
    <citation type="journal article" date="2016" name="Mol. Biol. Evol.">
        <title>Comparative Genomics of Early-Diverging Mushroom-Forming Fungi Provides Insights into the Origins of Lignocellulose Decay Capabilities.</title>
        <authorList>
            <person name="Nagy L.G."/>
            <person name="Riley R."/>
            <person name="Tritt A."/>
            <person name="Adam C."/>
            <person name="Daum C."/>
            <person name="Floudas D."/>
            <person name="Sun H."/>
            <person name="Yadav J.S."/>
            <person name="Pangilinan J."/>
            <person name="Larsson K.H."/>
            <person name="Matsuura K."/>
            <person name="Barry K."/>
            <person name="Labutti K."/>
            <person name="Kuo R."/>
            <person name="Ohm R.A."/>
            <person name="Bhattacharya S.S."/>
            <person name="Shirouzu T."/>
            <person name="Yoshinaga Y."/>
            <person name="Martin F.M."/>
            <person name="Grigoriev I.V."/>
            <person name="Hibbett D.S."/>
        </authorList>
    </citation>
    <scope>NUCLEOTIDE SEQUENCE [LARGE SCALE GENOMIC DNA]</scope>
    <source>
        <strain evidence="18 19">HHB12029</strain>
    </source>
</reference>
<evidence type="ECO:0000313" key="18">
    <source>
        <dbReference type="EMBL" id="KZV99767.1"/>
    </source>
</evidence>
<evidence type="ECO:0000256" key="14">
    <source>
        <dbReference type="ARBA" id="ARBA00023180"/>
    </source>
</evidence>
<keyword evidence="8 16" id="KW-0732">Signal</keyword>